<evidence type="ECO:0000313" key="1">
    <source>
        <dbReference type="EMBL" id="AMX84649.1"/>
    </source>
</evidence>
<name>A0ABM6AE47_9BACL</name>
<dbReference type="GeneID" id="32407680"/>
<evidence type="ECO:0000313" key="2">
    <source>
        <dbReference type="Proteomes" id="UP000076226"/>
    </source>
</evidence>
<dbReference type="InterPro" id="IPR049744">
    <property type="entry name" value="CC/Se_fam"/>
</dbReference>
<sequence>MDYSVSIDDKAREWLKRKGGVLTISKFQAAHCCVPGSELWIEFRKPENESLYEKIVQEGITCFIEKGLECKQNHLQIKMALSPFFNTIRVEGFKYF</sequence>
<evidence type="ECO:0008006" key="3">
    <source>
        <dbReference type="Google" id="ProtNLM"/>
    </source>
</evidence>
<protein>
    <recommendedName>
        <fullName evidence="3">Fe-S cluster assembly protein HesB</fullName>
    </recommendedName>
</protein>
<dbReference type="EMBL" id="CP014342">
    <property type="protein sequence ID" value="AMX84649.1"/>
    <property type="molecule type" value="Genomic_DNA"/>
</dbReference>
<gene>
    <name evidence="1" type="ORF">GS3922_13890</name>
</gene>
<proteinExistence type="predicted"/>
<reference evidence="1 2" key="1">
    <citation type="submission" date="2016-02" db="EMBL/GenBank/DDBJ databases">
        <title>Complete genome sequence of Geobacillus subterraneus KCTC 3922T.</title>
        <authorList>
            <person name="Lee D.-W."/>
            <person name="Lee Y.-J."/>
            <person name="Lee S.-J."/>
            <person name="Park G.-S."/>
            <person name="Lee S.-J."/>
            <person name="Shin J.-H."/>
        </authorList>
    </citation>
    <scope>NUCLEOTIDE SEQUENCE [LARGE SCALE GENOMIC DNA]</scope>
    <source>
        <strain evidence="1 2">KCTC 3922</strain>
    </source>
</reference>
<accession>A0ABM6AE47</accession>
<dbReference type="RefSeq" id="WP_063166829.1">
    <property type="nucleotide sequence ID" value="NZ_CP014342.1"/>
</dbReference>
<keyword evidence="2" id="KW-1185">Reference proteome</keyword>
<organism evidence="1 2">
    <name type="scientific">Geobacillus subterraneus</name>
    <dbReference type="NCBI Taxonomy" id="129338"/>
    <lineage>
        <taxon>Bacteria</taxon>
        <taxon>Bacillati</taxon>
        <taxon>Bacillota</taxon>
        <taxon>Bacilli</taxon>
        <taxon>Bacillales</taxon>
        <taxon>Anoxybacillaceae</taxon>
        <taxon>Geobacillus</taxon>
    </lineage>
</organism>
<dbReference type="Proteomes" id="UP000076226">
    <property type="component" value="Chromosome"/>
</dbReference>
<dbReference type="NCBIfam" id="NF041239">
    <property type="entry name" value="Moor_selen_rel"/>
    <property type="match status" value="1"/>
</dbReference>